<dbReference type="InterPro" id="IPR050505">
    <property type="entry name" value="WDR55/POC1"/>
</dbReference>
<evidence type="ECO:0000256" key="3">
    <source>
        <dbReference type="PROSITE-ProRule" id="PRU00221"/>
    </source>
</evidence>
<feature type="non-terminal residue" evidence="4">
    <location>
        <position position="1"/>
    </location>
</feature>
<sequence length="286" mass="31300">VWDLATNDCTHTLEGHTRVVNCVALSLDAKLLVSGSWDKTIKVWDVGTGNCTHTLEGHTHGVTCVAFSPDDKILVSGSGNNIIMLWDMTTACHICTLEDPETVLGTSETEDRLMHTVMGRVMPRNRGRRSLYVISLALSPDGKILVSGSEDKVIRVWDLEEGVLKSKTKAGTLNEIIYKRSYVDKAEGKVVLSSDGRILSSMTANDIRMWPLDDVAQACRATPPVAVTKCEDGNLVEVMRSDDQQLLGSLVLPQRVILSTLSITNDRVALFAADGRLLVYQFSISV</sequence>
<dbReference type="Gene3D" id="2.130.10.10">
    <property type="entry name" value="YVTN repeat-like/Quinoprotein amine dehydrogenase"/>
    <property type="match status" value="2"/>
</dbReference>
<dbReference type="PROSITE" id="PS50082">
    <property type="entry name" value="WD_REPEATS_2"/>
    <property type="match status" value="3"/>
</dbReference>
<feature type="repeat" description="WD" evidence="3">
    <location>
        <begin position="133"/>
        <end position="167"/>
    </location>
</feature>
<dbReference type="PANTHER" id="PTHR44019">
    <property type="entry name" value="WD REPEAT-CONTAINING PROTEIN 55"/>
    <property type="match status" value="1"/>
</dbReference>
<dbReference type="PROSITE" id="PS00678">
    <property type="entry name" value="WD_REPEATS_1"/>
    <property type="match status" value="3"/>
</dbReference>
<dbReference type="SMART" id="SM00320">
    <property type="entry name" value="WD40"/>
    <property type="match status" value="3"/>
</dbReference>
<dbReference type="InterPro" id="IPR036322">
    <property type="entry name" value="WD40_repeat_dom_sf"/>
</dbReference>
<accession>A0A699YIX2</accession>
<dbReference type="Proteomes" id="UP000485058">
    <property type="component" value="Unassembled WGS sequence"/>
</dbReference>
<keyword evidence="2" id="KW-0677">Repeat</keyword>
<dbReference type="InterPro" id="IPR015943">
    <property type="entry name" value="WD40/YVTN_repeat-like_dom_sf"/>
</dbReference>
<organism evidence="4 5">
    <name type="scientific">Haematococcus lacustris</name>
    <name type="common">Green alga</name>
    <name type="synonym">Haematococcus pluvialis</name>
    <dbReference type="NCBI Taxonomy" id="44745"/>
    <lineage>
        <taxon>Eukaryota</taxon>
        <taxon>Viridiplantae</taxon>
        <taxon>Chlorophyta</taxon>
        <taxon>core chlorophytes</taxon>
        <taxon>Chlorophyceae</taxon>
        <taxon>CS clade</taxon>
        <taxon>Chlamydomonadales</taxon>
        <taxon>Haematococcaceae</taxon>
        <taxon>Haematococcus</taxon>
    </lineage>
</organism>
<keyword evidence="5" id="KW-1185">Reference proteome</keyword>
<dbReference type="PANTHER" id="PTHR44019:SF8">
    <property type="entry name" value="POC1 CENTRIOLAR PROTEIN HOMOLOG"/>
    <property type="match status" value="1"/>
</dbReference>
<evidence type="ECO:0000313" key="4">
    <source>
        <dbReference type="EMBL" id="GFH09195.1"/>
    </source>
</evidence>
<evidence type="ECO:0000313" key="5">
    <source>
        <dbReference type="Proteomes" id="UP000485058"/>
    </source>
</evidence>
<feature type="repeat" description="WD" evidence="3">
    <location>
        <begin position="55"/>
        <end position="90"/>
    </location>
</feature>
<dbReference type="EMBL" id="BLLF01000216">
    <property type="protein sequence ID" value="GFH09195.1"/>
    <property type="molecule type" value="Genomic_DNA"/>
</dbReference>
<feature type="repeat" description="WD" evidence="3">
    <location>
        <begin position="13"/>
        <end position="54"/>
    </location>
</feature>
<dbReference type="CDD" id="cd00200">
    <property type="entry name" value="WD40"/>
    <property type="match status" value="1"/>
</dbReference>
<comment type="caution">
    <text evidence="4">The sequence shown here is derived from an EMBL/GenBank/DDBJ whole genome shotgun (WGS) entry which is preliminary data.</text>
</comment>
<dbReference type="PRINTS" id="PR00320">
    <property type="entry name" value="GPROTEINBRPT"/>
</dbReference>
<name>A0A699YIX2_HAELA</name>
<dbReference type="PROSITE" id="PS50294">
    <property type="entry name" value="WD_REPEATS_REGION"/>
    <property type="match status" value="3"/>
</dbReference>
<dbReference type="InterPro" id="IPR001680">
    <property type="entry name" value="WD40_rpt"/>
</dbReference>
<keyword evidence="1 3" id="KW-0853">WD repeat</keyword>
<dbReference type="InterPro" id="IPR020472">
    <property type="entry name" value="WD40_PAC1"/>
</dbReference>
<dbReference type="AlphaFoldDB" id="A0A699YIX2"/>
<evidence type="ECO:0000256" key="2">
    <source>
        <dbReference type="ARBA" id="ARBA00022737"/>
    </source>
</evidence>
<dbReference type="SUPFAM" id="SSF50978">
    <property type="entry name" value="WD40 repeat-like"/>
    <property type="match status" value="1"/>
</dbReference>
<dbReference type="Pfam" id="PF00400">
    <property type="entry name" value="WD40"/>
    <property type="match status" value="3"/>
</dbReference>
<reference evidence="4 5" key="1">
    <citation type="submission" date="2020-02" db="EMBL/GenBank/DDBJ databases">
        <title>Draft genome sequence of Haematococcus lacustris strain NIES-144.</title>
        <authorList>
            <person name="Morimoto D."/>
            <person name="Nakagawa S."/>
            <person name="Yoshida T."/>
            <person name="Sawayama S."/>
        </authorList>
    </citation>
    <scope>NUCLEOTIDE SEQUENCE [LARGE SCALE GENOMIC DNA]</scope>
    <source>
        <strain evidence="4 5">NIES-144</strain>
    </source>
</reference>
<evidence type="ECO:0000256" key="1">
    <source>
        <dbReference type="ARBA" id="ARBA00022574"/>
    </source>
</evidence>
<proteinExistence type="predicted"/>
<gene>
    <name evidence="4" type="ORF">HaLaN_04296</name>
</gene>
<dbReference type="InterPro" id="IPR019775">
    <property type="entry name" value="WD40_repeat_CS"/>
</dbReference>
<feature type="non-terminal residue" evidence="4">
    <location>
        <position position="286"/>
    </location>
</feature>
<protein>
    <submittedName>
        <fullName evidence="4">Uncharacterized protein</fullName>
    </submittedName>
</protein>